<accession>A0A395HBU8</accession>
<sequence length="159" mass="18061">MNIFLPSNCGDFFIGSKCRLHRLDPPTPAGSVPWSAMTGTSPESVHHAWQARSPPEGILWIEDGMRGRGRKLLTHDHTMSPYREKQRHLWCSDANLDVVHCTDNLPIIQHRIMQSERILRYNFKEKDIYILGLQVSSGETTSSNTIATVVILKLPPQLF</sequence>
<dbReference type="EMBL" id="KZ824422">
    <property type="protein sequence ID" value="RAL05106.1"/>
    <property type="molecule type" value="Genomic_DNA"/>
</dbReference>
<proteinExistence type="predicted"/>
<evidence type="ECO:0000313" key="1">
    <source>
        <dbReference type="EMBL" id="RAL05106.1"/>
    </source>
</evidence>
<dbReference type="VEuPathDB" id="FungiDB:BO80DRAFT_177240"/>
<name>A0A395HBU8_9EURO</name>
<organism evidence="1 2">
    <name type="scientific">Aspergillus ibericus CBS 121593</name>
    <dbReference type="NCBI Taxonomy" id="1448316"/>
    <lineage>
        <taxon>Eukaryota</taxon>
        <taxon>Fungi</taxon>
        <taxon>Dikarya</taxon>
        <taxon>Ascomycota</taxon>
        <taxon>Pezizomycotina</taxon>
        <taxon>Eurotiomycetes</taxon>
        <taxon>Eurotiomycetidae</taxon>
        <taxon>Eurotiales</taxon>
        <taxon>Aspergillaceae</taxon>
        <taxon>Aspergillus</taxon>
        <taxon>Aspergillus subgen. Circumdati</taxon>
    </lineage>
</organism>
<keyword evidence="2" id="KW-1185">Reference proteome</keyword>
<protein>
    <submittedName>
        <fullName evidence="1">Uncharacterized protein</fullName>
    </submittedName>
</protein>
<gene>
    <name evidence="1" type="ORF">BO80DRAFT_177240</name>
</gene>
<evidence type="ECO:0000313" key="2">
    <source>
        <dbReference type="Proteomes" id="UP000249402"/>
    </source>
</evidence>
<dbReference type="RefSeq" id="XP_025579433.1">
    <property type="nucleotide sequence ID" value="XM_025713983.1"/>
</dbReference>
<dbReference type="AlphaFoldDB" id="A0A395HBU8"/>
<dbReference type="Proteomes" id="UP000249402">
    <property type="component" value="Unassembled WGS sequence"/>
</dbReference>
<dbReference type="GeneID" id="37218848"/>
<reference evidence="1 2" key="1">
    <citation type="submission" date="2018-02" db="EMBL/GenBank/DDBJ databases">
        <title>The genomes of Aspergillus section Nigri reveals drivers in fungal speciation.</title>
        <authorList>
            <consortium name="DOE Joint Genome Institute"/>
            <person name="Vesth T.C."/>
            <person name="Nybo J."/>
            <person name="Theobald S."/>
            <person name="Brandl J."/>
            <person name="Frisvad J.C."/>
            <person name="Nielsen K.F."/>
            <person name="Lyhne E.K."/>
            <person name="Kogle M.E."/>
            <person name="Kuo A."/>
            <person name="Riley R."/>
            <person name="Clum A."/>
            <person name="Nolan M."/>
            <person name="Lipzen A."/>
            <person name="Salamov A."/>
            <person name="Henrissat B."/>
            <person name="Wiebenga A."/>
            <person name="De vries R.P."/>
            <person name="Grigoriev I.V."/>
            <person name="Mortensen U.H."/>
            <person name="Andersen M.R."/>
            <person name="Baker S.E."/>
        </authorList>
    </citation>
    <scope>NUCLEOTIDE SEQUENCE [LARGE SCALE GENOMIC DNA]</scope>
    <source>
        <strain evidence="1 2">CBS 121593</strain>
    </source>
</reference>